<dbReference type="STRING" id="1367849.GCA_000518585_04395"/>
<reference evidence="2 4" key="2">
    <citation type="submission" date="2021-03" db="EMBL/GenBank/DDBJ databases">
        <title>Rapid diversification of plasmids in a genus of pathogenic and nitrogen fixing bacteria.</title>
        <authorList>
            <person name="Weisberg A.J."/>
            <person name="Miller M."/>
            <person name="Ream W."/>
            <person name="Grunwald N.J."/>
            <person name="Chang J.H."/>
        </authorList>
    </citation>
    <scope>NUCLEOTIDE SEQUENCE [LARGE SCALE GENOMIC DNA]</scope>
    <source>
        <strain evidence="2 4">AF3.44</strain>
    </source>
</reference>
<protein>
    <recommendedName>
        <fullName evidence="5">Glycoside hydrolase family 19 catalytic domain-containing protein</fullName>
    </recommendedName>
</protein>
<dbReference type="OrthoDB" id="3078754at2"/>
<organism evidence="1 3">
    <name type="scientific">Agrobacterium larrymoorei</name>
    <dbReference type="NCBI Taxonomy" id="160699"/>
    <lineage>
        <taxon>Bacteria</taxon>
        <taxon>Pseudomonadati</taxon>
        <taxon>Pseudomonadota</taxon>
        <taxon>Alphaproteobacteria</taxon>
        <taxon>Hyphomicrobiales</taxon>
        <taxon>Rhizobiaceae</taxon>
        <taxon>Rhizobium/Agrobacterium group</taxon>
        <taxon>Agrobacterium</taxon>
    </lineage>
</organism>
<dbReference type="AlphaFoldDB" id="A0A4D7DY86"/>
<evidence type="ECO:0000313" key="1">
    <source>
        <dbReference type="EMBL" id="QCI99146.1"/>
    </source>
</evidence>
<evidence type="ECO:0000313" key="4">
    <source>
        <dbReference type="Proteomes" id="UP000826513"/>
    </source>
</evidence>
<accession>A0A4D7DY86</accession>
<keyword evidence="4" id="KW-1185">Reference proteome</keyword>
<evidence type="ECO:0000313" key="2">
    <source>
        <dbReference type="EMBL" id="QYA06198.1"/>
    </source>
</evidence>
<dbReference type="KEGG" id="alf:CFBP5473_10775"/>
<proteinExistence type="predicted"/>
<reference evidence="1 3" key="1">
    <citation type="submission" date="2019-04" db="EMBL/GenBank/DDBJ databases">
        <title>Complete genome sequence of Agrobacterium larrymoorei CFBP5473.</title>
        <authorList>
            <person name="Haryono M."/>
            <person name="Chou L."/>
            <person name="Lin Y.-C."/>
            <person name="Lai E.-M."/>
            <person name="Kuo C.-H."/>
        </authorList>
    </citation>
    <scope>NUCLEOTIDE SEQUENCE [LARGE SCALE GENOMIC DNA]</scope>
    <source>
        <strain evidence="1 3">CFBP5473</strain>
    </source>
</reference>
<dbReference type="Gene3D" id="1.10.530.10">
    <property type="match status" value="1"/>
</dbReference>
<name>A0A4D7DY86_9HYPH</name>
<dbReference type="EMBL" id="CP039691">
    <property type="protein sequence ID" value="QCI99146.1"/>
    <property type="molecule type" value="Genomic_DNA"/>
</dbReference>
<dbReference type="Proteomes" id="UP000298545">
    <property type="component" value="Chromosome circular"/>
</dbReference>
<evidence type="ECO:0000313" key="3">
    <source>
        <dbReference type="Proteomes" id="UP000298545"/>
    </source>
</evidence>
<evidence type="ECO:0008006" key="5">
    <source>
        <dbReference type="Google" id="ProtNLM"/>
    </source>
</evidence>
<gene>
    <name evidence="1" type="ORF">CFBP5473_10775</name>
    <name evidence="2" type="ORF">J5285_08950</name>
</gene>
<dbReference type="EMBL" id="CP072167">
    <property type="protein sequence ID" value="QYA06198.1"/>
    <property type="molecule type" value="Genomic_DNA"/>
</dbReference>
<sequence length="212" mass="23092">MTLNRQRFFSAVRANPFGGKLTSGQVKGTEIILDLYYGRGEQGGARHLAYMLATALHETAATMQPVRETLAASDEAAIRILDAAFAAGRLPQVRTPYWRRDADGKSWLGRGLVQLTHRRNYEAMSVLTGIDLVAAPHLAMEPKTSAVILIEGMRNGSFTGRRLSHYLNAQRTDWEGARAIINGTDRAALIASHAKAFYAALLASRIEPATAG</sequence>
<dbReference type="RefSeq" id="WP_027676908.1">
    <property type="nucleotide sequence ID" value="NZ_CP039691.1"/>
</dbReference>
<dbReference type="SUPFAM" id="SSF53955">
    <property type="entry name" value="Lysozyme-like"/>
    <property type="match status" value="1"/>
</dbReference>
<dbReference type="InterPro" id="IPR023346">
    <property type="entry name" value="Lysozyme-like_dom_sf"/>
</dbReference>
<dbReference type="Proteomes" id="UP000826513">
    <property type="component" value="Chromosome 1"/>
</dbReference>